<dbReference type="Pfam" id="PF16155">
    <property type="entry name" value="PnbB"/>
    <property type="match status" value="1"/>
</dbReference>
<dbReference type="EMBL" id="CP018839">
    <property type="protein sequence ID" value="APR03965.1"/>
    <property type="molecule type" value="Genomic_DNA"/>
</dbReference>
<dbReference type="STRING" id="96773.Tchl_1106"/>
<organism evidence="1 2">
    <name type="scientific">Thauera chlorobenzoica</name>
    <dbReference type="NCBI Taxonomy" id="96773"/>
    <lineage>
        <taxon>Bacteria</taxon>
        <taxon>Pseudomonadati</taxon>
        <taxon>Pseudomonadota</taxon>
        <taxon>Betaproteobacteria</taxon>
        <taxon>Rhodocyclales</taxon>
        <taxon>Zoogloeaceae</taxon>
        <taxon>Thauera</taxon>
    </lineage>
</organism>
<dbReference type="RefSeq" id="WP_075147514.1">
    <property type="nucleotide sequence ID" value="NZ_CP018839.1"/>
</dbReference>
<evidence type="ECO:0000313" key="1">
    <source>
        <dbReference type="EMBL" id="APR03965.1"/>
    </source>
</evidence>
<keyword evidence="2" id="KW-1185">Reference proteome</keyword>
<dbReference type="KEGG" id="tcl:Tchl_1106"/>
<accession>A0A1H5RXR7</accession>
<sequence length="155" mass="16544">MTPEHFQHLIADVTAAIEGRTLDAGLADFLNQRFPADGPEFRAIADACVAAVKAGWMCDREHGGIRFGRVIKPCPELAGFSVDVVEMADVAGPHHVHPQGEIDMIMPLDGDAKFDGHGAGWFVYGPGSAHCPTVSGGRAHVLYLLPQGAIEFTRA</sequence>
<dbReference type="InterPro" id="IPR032345">
    <property type="entry name" value="PnbB"/>
</dbReference>
<dbReference type="Proteomes" id="UP000185739">
    <property type="component" value="Chromosome"/>
</dbReference>
<gene>
    <name evidence="1" type="ORF">Tchl_1106</name>
</gene>
<evidence type="ECO:0000313" key="2">
    <source>
        <dbReference type="Proteomes" id="UP000185739"/>
    </source>
</evidence>
<protein>
    <submittedName>
        <fullName evidence="1">DUF4863 protein</fullName>
    </submittedName>
</protein>
<reference evidence="1 2" key="1">
    <citation type="submission" date="2016-12" db="EMBL/GenBank/DDBJ databases">
        <title>Complete genome sequence of Thauera chlorobenzoica, a Betaproteobacterium degrading haloaromatics anaerobically to CO2 and halides.</title>
        <authorList>
            <person name="Goris T."/>
            <person name="Mergelsberg M."/>
            <person name="Boll M."/>
        </authorList>
    </citation>
    <scope>NUCLEOTIDE SEQUENCE [LARGE SCALE GENOMIC DNA]</scope>
    <source>
        <strain evidence="1 2">3CB1</strain>
    </source>
</reference>
<dbReference type="AlphaFoldDB" id="A0A1H5RXR7"/>
<dbReference type="OrthoDB" id="4467772at2"/>
<proteinExistence type="predicted"/>
<name>A0A1H5RXR7_9RHOO</name>